<name>A0A1X9NHM2_9GAMM</name>
<keyword evidence="2" id="KW-1185">Reference proteome</keyword>
<evidence type="ECO:0000313" key="2">
    <source>
        <dbReference type="Proteomes" id="UP000193450"/>
    </source>
</evidence>
<dbReference type="AlphaFoldDB" id="A0A1X9NHM2"/>
<dbReference type="STRING" id="716816.BST96_13340"/>
<accession>A0A1X9NHM2</accession>
<dbReference type="RefSeq" id="WP_085759177.1">
    <property type="nucleotide sequence ID" value="NZ_CP019343.1"/>
</dbReference>
<protein>
    <submittedName>
        <fullName evidence="1">Uncharacterized protein</fullName>
    </submittedName>
</protein>
<dbReference type="KEGG" id="osg:BST96_13340"/>
<proteinExistence type="predicted"/>
<dbReference type="EMBL" id="CP019343">
    <property type="protein sequence ID" value="ARN75009.1"/>
    <property type="molecule type" value="Genomic_DNA"/>
</dbReference>
<sequence length="168" mass="18524">MIDKDSTQATSQVSPHYKKLSHPLVHTPSSYSYFDCLDVLDNAANLLDLFRHLDLEENGEHGGLSSGATCALFNLAKMLEDTLEYVGHNLDNAWRQKEGQGSIKELQHSVFLKALQQSTGDKRTEVCSKIASLLNVASTDVEVFLGMVEQKDNGANEIKEPAGVYLVQ</sequence>
<gene>
    <name evidence="1" type="ORF">BST96_13340</name>
</gene>
<reference evidence="1 2" key="1">
    <citation type="submission" date="2016-11" db="EMBL/GenBank/DDBJ databases">
        <title>Trade-off between light-utilization and light-protection in marine flavobacteria.</title>
        <authorList>
            <person name="Kumagai Y."/>
        </authorList>
    </citation>
    <scope>NUCLEOTIDE SEQUENCE [LARGE SCALE GENOMIC DNA]</scope>
    <source>
        <strain evidence="1 2">NBRC 107125</strain>
    </source>
</reference>
<dbReference type="OrthoDB" id="5743660at2"/>
<dbReference type="Proteomes" id="UP000193450">
    <property type="component" value="Chromosome"/>
</dbReference>
<organism evidence="1 2">
    <name type="scientific">Oceanicoccus sagamiensis</name>
    <dbReference type="NCBI Taxonomy" id="716816"/>
    <lineage>
        <taxon>Bacteria</taxon>
        <taxon>Pseudomonadati</taxon>
        <taxon>Pseudomonadota</taxon>
        <taxon>Gammaproteobacteria</taxon>
        <taxon>Cellvibrionales</taxon>
        <taxon>Spongiibacteraceae</taxon>
        <taxon>Oceanicoccus</taxon>
    </lineage>
</organism>
<evidence type="ECO:0000313" key="1">
    <source>
        <dbReference type="EMBL" id="ARN75009.1"/>
    </source>
</evidence>